<name>A0A6A3LQM2_9STRA</name>
<evidence type="ECO:0000256" key="1">
    <source>
        <dbReference type="SAM" id="MobiDB-lite"/>
    </source>
</evidence>
<dbReference type="SUPFAM" id="SSF56672">
    <property type="entry name" value="DNA/RNA polymerases"/>
    <property type="match status" value="1"/>
</dbReference>
<accession>A0A6A3LQM2</accession>
<dbReference type="Proteomes" id="UP000460718">
    <property type="component" value="Unassembled WGS sequence"/>
</dbReference>
<feature type="compositionally biased region" description="Polar residues" evidence="1">
    <location>
        <begin position="144"/>
        <end position="162"/>
    </location>
</feature>
<gene>
    <name evidence="2" type="ORF">PF011_g4888</name>
</gene>
<dbReference type="EMBL" id="QXFW01000183">
    <property type="protein sequence ID" value="KAE9021529.1"/>
    <property type="molecule type" value="Genomic_DNA"/>
</dbReference>
<proteinExistence type="predicted"/>
<dbReference type="InterPro" id="IPR043502">
    <property type="entry name" value="DNA/RNA_pol_sf"/>
</dbReference>
<protein>
    <recommendedName>
        <fullName evidence="4">CCHC-type domain-containing protein</fullName>
    </recommendedName>
</protein>
<reference evidence="2 3" key="1">
    <citation type="submission" date="2018-09" db="EMBL/GenBank/DDBJ databases">
        <title>Genomic investigation of the strawberry pathogen Phytophthora fragariae indicates pathogenicity is determined by transcriptional variation in three key races.</title>
        <authorList>
            <person name="Adams T.M."/>
            <person name="Armitage A.D."/>
            <person name="Sobczyk M.K."/>
            <person name="Bates H.J."/>
            <person name="Dunwell J.M."/>
            <person name="Nellist C.F."/>
            <person name="Harrison R.J."/>
        </authorList>
    </citation>
    <scope>NUCLEOTIDE SEQUENCE [LARGE SCALE GENOMIC DNA]</scope>
    <source>
        <strain evidence="2 3">SCRP245</strain>
    </source>
</reference>
<evidence type="ECO:0000313" key="3">
    <source>
        <dbReference type="Proteomes" id="UP000460718"/>
    </source>
</evidence>
<organism evidence="2 3">
    <name type="scientific">Phytophthora fragariae</name>
    <dbReference type="NCBI Taxonomy" id="53985"/>
    <lineage>
        <taxon>Eukaryota</taxon>
        <taxon>Sar</taxon>
        <taxon>Stramenopiles</taxon>
        <taxon>Oomycota</taxon>
        <taxon>Peronosporomycetes</taxon>
        <taxon>Peronosporales</taxon>
        <taxon>Peronosporaceae</taxon>
        <taxon>Phytophthora</taxon>
    </lineage>
</organism>
<evidence type="ECO:0000313" key="2">
    <source>
        <dbReference type="EMBL" id="KAE9021529.1"/>
    </source>
</evidence>
<comment type="caution">
    <text evidence="2">The sequence shown here is derived from an EMBL/GenBank/DDBJ whole genome shotgun (WGS) entry which is preliminary data.</text>
</comment>
<dbReference type="AlphaFoldDB" id="A0A6A3LQM2"/>
<evidence type="ECO:0008006" key="4">
    <source>
        <dbReference type="Google" id="ProtNLM"/>
    </source>
</evidence>
<dbReference type="Gene3D" id="3.10.10.10">
    <property type="entry name" value="HIV Type 1 Reverse Transcriptase, subunit A, domain 1"/>
    <property type="match status" value="1"/>
</dbReference>
<feature type="region of interest" description="Disordered" evidence="1">
    <location>
        <begin position="144"/>
        <end position="198"/>
    </location>
</feature>
<sequence>MVRICGFELFKDEKDVTESEWRDYFLSARVPDHTAYKTLDREVKSLCMDTSLLDAESRLSRLMADFYEIVDRLNMEDVVQDEPKKVVGYLVDALRPPAFKAAVKDQLGRQAHKPTKSNIQTFLKWLRKELEGFMRFEAHIAVHQQSGPATRGTQMQTPSTQPKRNHPGANTARTAEKRGTVQQKPAKSRTGGSDAPPKLEKQIRKCFKCGDQAHGVFQCPDVASPGEAKELYEKSTGRKVVKPVLSMTSSTGHEVGPSSAIPCEVMGVTETWITPDSAADVSVVTTKLLKALSDGGAWLNYLEIADHAAVTGIDQRLPLGVGELLLSKWIMQKLGYSPEKLLAVAQQVSEEWDMIDVDDGPTSKVTSVLAYGMEKPERTAEEKELEEDEDRACFPDFANDIDAECEQIRAILLEKVDEARRFGASEAFAKELESIIIHHIDVFRIWIGRDPPVDMPPMEVKLKPGAVPVRCRARRYSPTHREFLKKHINALIAAGLCYRNPKSSWCSPPPMW</sequence>